<evidence type="ECO:0000256" key="3">
    <source>
        <dbReference type="ARBA" id="ARBA00022692"/>
    </source>
</evidence>
<keyword evidence="9" id="KW-1185">Reference proteome</keyword>
<evidence type="ECO:0000256" key="5">
    <source>
        <dbReference type="ARBA" id="ARBA00023136"/>
    </source>
</evidence>
<dbReference type="Pfam" id="PF03647">
    <property type="entry name" value="Tmemb_14"/>
    <property type="match status" value="1"/>
</dbReference>
<reference evidence="7 9" key="2">
    <citation type="journal article" date="2013" name="Nature">
        <title>Insights into bilaterian evolution from three spiralian genomes.</title>
        <authorList>
            <person name="Simakov O."/>
            <person name="Marletaz F."/>
            <person name="Cho S.J."/>
            <person name="Edsinger-Gonzales E."/>
            <person name="Havlak P."/>
            <person name="Hellsten U."/>
            <person name="Kuo D.H."/>
            <person name="Larsson T."/>
            <person name="Lv J."/>
            <person name="Arendt D."/>
            <person name="Savage R."/>
            <person name="Osoegawa K."/>
            <person name="de Jong P."/>
            <person name="Grimwood J."/>
            <person name="Chapman J.A."/>
            <person name="Shapiro H."/>
            <person name="Aerts A."/>
            <person name="Otillar R.P."/>
            <person name="Terry A.Y."/>
            <person name="Boore J.L."/>
            <person name="Grigoriev I.V."/>
            <person name="Lindberg D.R."/>
            <person name="Seaver E.C."/>
            <person name="Weisblat D.A."/>
            <person name="Putnam N.H."/>
            <person name="Rokhsar D.S."/>
        </authorList>
    </citation>
    <scope>NUCLEOTIDE SEQUENCE</scope>
    <source>
        <strain evidence="7 9">I ESC-2004</strain>
    </source>
</reference>
<evidence type="ECO:0000256" key="1">
    <source>
        <dbReference type="ARBA" id="ARBA00004370"/>
    </source>
</evidence>
<evidence type="ECO:0000313" key="9">
    <source>
        <dbReference type="Proteomes" id="UP000014760"/>
    </source>
</evidence>
<dbReference type="Gene3D" id="1.10.10.1740">
    <property type="entry name" value="Transmembrane protein 14-like"/>
    <property type="match status" value="1"/>
</dbReference>
<sequence>MILHESQVVGKGATSHSLTITLSRLLFFILTNSTSTFPESFADMDFLGASYAAVVAAGGIIGYVKAGRSTVSMVMGLLFGSVSGFGAYQMGQDPKNYGVLLLSSGVLAGVMGYRAINSGKFMPGGLVATLSLLMVLRLAPRLMN</sequence>
<dbReference type="OMA" id="ANSHKIM"/>
<comment type="subcellular location">
    <subcellularLocation>
        <location evidence="1">Membrane</location>
    </subcellularLocation>
</comment>
<keyword evidence="4 6" id="KW-1133">Transmembrane helix</keyword>
<evidence type="ECO:0000256" key="6">
    <source>
        <dbReference type="SAM" id="Phobius"/>
    </source>
</evidence>
<dbReference type="EnsemblMetazoa" id="CapteT172315">
    <property type="protein sequence ID" value="CapteP172315"/>
    <property type="gene ID" value="CapteG172315"/>
</dbReference>
<gene>
    <name evidence="7" type="ORF">CAPTEDRAFT_172315</name>
</gene>
<evidence type="ECO:0000313" key="7">
    <source>
        <dbReference type="EMBL" id="ELU03721.1"/>
    </source>
</evidence>
<dbReference type="OrthoDB" id="5620at2759"/>
<evidence type="ECO:0000256" key="2">
    <source>
        <dbReference type="ARBA" id="ARBA00007590"/>
    </source>
</evidence>
<protein>
    <recommendedName>
        <fullName evidence="10">Transmembrane protein 14C</fullName>
    </recommendedName>
</protein>
<organism evidence="7">
    <name type="scientific">Capitella teleta</name>
    <name type="common">Polychaete worm</name>
    <dbReference type="NCBI Taxonomy" id="283909"/>
    <lineage>
        <taxon>Eukaryota</taxon>
        <taxon>Metazoa</taxon>
        <taxon>Spiralia</taxon>
        <taxon>Lophotrochozoa</taxon>
        <taxon>Annelida</taxon>
        <taxon>Polychaeta</taxon>
        <taxon>Sedentaria</taxon>
        <taxon>Scolecida</taxon>
        <taxon>Capitellidae</taxon>
        <taxon>Capitella</taxon>
    </lineage>
</organism>
<accession>R7UC74</accession>
<dbReference type="EMBL" id="KB302959">
    <property type="protein sequence ID" value="ELU03721.1"/>
    <property type="molecule type" value="Genomic_DNA"/>
</dbReference>
<dbReference type="HOGENOM" id="CLU_096652_4_0_1"/>
<evidence type="ECO:0008006" key="10">
    <source>
        <dbReference type="Google" id="ProtNLM"/>
    </source>
</evidence>
<keyword evidence="5 6" id="KW-0472">Membrane</keyword>
<dbReference type="GO" id="GO:0031966">
    <property type="term" value="C:mitochondrial membrane"/>
    <property type="evidence" value="ECO:0007669"/>
    <property type="project" value="TreeGrafter"/>
</dbReference>
<evidence type="ECO:0000313" key="8">
    <source>
        <dbReference type="EnsemblMetazoa" id="CapteP172315"/>
    </source>
</evidence>
<dbReference type="InterPro" id="IPR005349">
    <property type="entry name" value="TMEM14"/>
</dbReference>
<reference evidence="9" key="1">
    <citation type="submission" date="2012-12" db="EMBL/GenBank/DDBJ databases">
        <authorList>
            <person name="Hellsten U."/>
            <person name="Grimwood J."/>
            <person name="Chapman J.A."/>
            <person name="Shapiro H."/>
            <person name="Aerts A."/>
            <person name="Otillar R.P."/>
            <person name="Terry A.Y."/>
            <person name="Boore J.L."/>
            <person name="Simakov O."/>
            <person name="Marletaz F."/>
            <person name="Cho S.-J."/>
            <person name="Edsinger-Gonzales E."/>
            <person name="Havlak P."/>
            <person name="Kuo D.-H."/>
            <person name="Larsson T."/>
            <person name="Lv J."/>
            <person name="Arendt D."/>
            <person name="Savage R."/>
            <person name="Osoegawa K."/>
            <person name="de Jong P."/>
            <person name="Lindberg D.R."/>
            <person name="Seaver E.C."/>
            <person name="Weisblat D.A."/>
            <person name="Putnam N.H."/>
            <person name="Grigoriev I.V."/>
            <person name="Rokhsar D.S."/>
        </authorList>
    </citation>
    <scope>NUCLEOTIDE SEQUENCE</scope>
    <source>
        <strain evidence="9">I ESC-2004</strain>
    </source>
</reference>
<reference evidence="8" key="3">
    <citation type="submission" date="2015-06" db="UniProtKB">
        <authorList>
            <consortium name="EnsemblMetazoa"/>
        </authorList>
    </citation>
    <scope>IDENTIFICATION</scope>
</reference>
<dbReference type="EMBL" id="AMQN01008362">
    <property type="status" value="NOT_ANNOTATED_CDS"/>
    <property type="molecule type" value="Genomic_DNA"/>
</dbReference>
<name>R7UC74_CAPTE</name>
<dbReference type="PANTHER" id="PTHR12668:SF43">
    <property type="entry name" value="TRANSMEMBRANE PROTEIN 14 HOMOLOG"/>
    <property type="match status" value="1"/>
</dbReference>
<dbReference type="GO" id="GO:0070453">
    <property type="term" value="P:regulation of heme biosynthetic process"/>
    <property type="evidence" value="ECO:0007669"/>
    <property type="project" value="TreeGrafter"/>
</dbReference>
<dbReference type="Proteomes" id="UP000014760">
    <property type="component" value="Unassembled WGS sequence"/>
</dbReference>
<comment type="similarity">
    <text evidence="2">Belongs to the TMEM14 family.</text>
</comment>
<dbReference type="PANTHER" id="PTHR12668">
    <property type="entry name" value="TRANSMEMBRANE PROTEIN 14, 15"/>
    <property type="match status" value="1"/>
</dbReference>
<dbReference type="AlphaFoldDB" id="R7UC74"/>
<dbReference type="FunCoup" id="R7UC74">
    <property type="interactions" value="678"/>
</dbReference>
<dbReference type="STRING" id="283909.R7UC74"/>
<dbReference type="InterPro" id="IPR044890">
    <property type="entry name" value="TMEM14_sf"/>
</dbReference>
<proteinExistence type="inferred from homology"/>
<feature type="transmembrane region" description="Helical" evidence="6">
    <location>
        <begin position="121"/>
        <end position="139"/>
    </location>
</feature>
<feature type="transmembrane region" description="Helical" evidence="6">
    <location>
        <begin position="46"/>
        <end position="64"/>
    </location>
</feature>
<keyword evidence="3 6" id="KW-0812">Transmembrane</keyword>
<evidence type="ECO:0000256" key="4">
    <source>
        <dbReference type="ARBA" id="ARBA00022989"/>
    </source>
</evidence>
<feature type="transmembrane region" description="Helical" evidence="6">
    <location>
        <begin position="97"/>
        <end position="116"/>
    </location>
</feature>